<dbReference type="OrthoDB" id="4126315at2759"/>
<protein>
    <recommendedName>
        <fullName evidence="3">ABM domain-containing protein</fullName>
    </recommendedName>
</protein>
<dbReference type="AlphaFoldDB" id="A0A9Q8PK83"/>
<sequence length="132" mass="15409">MPLPTAPPSEVLPLQSFSLQVTVHIKPEDLDAFHKAMNPVFETVCNEPELLYFEIFQDPDSPGTLSWVENWRGSVEWLMKVQLQKEYYRPYLEATEPMFIKEREFKVLRRAPGYVSGKRENFREAFVGELKG</sequence>
<evidence type="ECO:0000313" key="1">
    <source>
        <dbReference type="EMBL" id="UJO23971.1"/>
    </source>
</evidence>
<dbReference type="OMA" id="ITWVENW"/>
<dbReference type="Gene3D" id="3.30.70.100">
    <property type="match status" value="1"/>
</dbReference>
<dbReference type="GeneID" id="71992883"/>
<gene>
    <name evidence="1" type="ORF">CLAFUR5_13005</name>
</gene>
<name>A0A9Q8PK83_PASFU</name>
<dbReference type="EMBL" id="CP090173">
    <property type="protein sequence ID" value="UJO23971.1"/>
    <property type="molecule type" value="Genomic_DNA"/>
</dbReference>
<organism evidence="1 2">
    <name type="scientific">Passalora fulva</name>
    <name type="common">Tomato leaf mold</name>
    <name type="synonym">Cladosporium fulvum</name>
    <dbReference type="NCBI Taxonomy" id="5499"/>
    <lineage>
        <taxon>Eukaryota</taxon>
        <taxon>Fungi</taxon>
        <taxon>Dikarya</taxon>
        <taxon>Ascomycota</taxon>
        <taxon>Pezizomycotina</taxon>
        <taxon>Dothideomycetes</taxon>
        <taxon>Dothideomycetidae</taxon>
        <taxon>Mycosphaerellales</taxon>
        <taxon>Mycosphaerellaceae</taxon>
        <taxon>Fulvia</taxon>
    </lineage>
</organism>
<dbReference type="SUPFAM" id="SSF54909">
    <property type="entry name" value="Dimeric alpha+beta barrel"/>
    <property type="match status" value="1"/>
</dbReference>
<reference evidence="1" key="1">
    <citation type="submission" date="2021-12" db="EMBL/GenBank/DDBJ databases">
        <authorList>
            <person name="Zaccaron A."/>
            <person name="Stergiopoulos I."/>
        </authorList>
    </citation>
    <scope>NUCLEOTIDE SEQUENCE</scope>
    <source>
        <strain evidence="1">Race5_Kim</strain>
    </source>
</reference>
<evidence type="ECO:0000313" key="2">
    <source>
        <dbReference type="Proteomes" id="UP000756132"/>
    </source>
</evidence>
<dbReference type="Proteomes" id="UP000756132">
    <property type="component" value="Chromosome 11"/>
</dbReference>
<accession>A0A9Q8PK83</accession>
<keyword evidence="2" id="KW-1185">Reference proteome</keyword>
<proteinExistence type="predicted"/>
<dbReference type="RefSeq" id="XP_047768337.1">
    <property type="nucleotide sequence ID" value="XM_047912153.1"/>
</dbReference>
<dbReference type="InterPro" id="IPR011008">
    <property type="entry name" value="Dimeric_a/b-barrel"/>
</dbReference>
<evidence type="ECO:0008006" key="3">
    <source>
        <dbReference type="Google" id="ProtNLM"/>
    </source>
</evidence>
<reference evidence="1" key="2">
    <citation type="journal article" date="2022" name="Microb. Genom.">
        <title>A chromosome-scale genome assembly of the tomato pathogen Cladosporium fulvum reveals a compartmentalized genome architecture and the presence of a dispensable chromosome.</title>
        <authorList>
            <person name="Zaccaron A.Z."/>
            <person name="Chen L.H."/>
            <person name="Samaras A."/>
            <person name="Stergiopoulos I."/>
        </authorList>
    </citation>
    <scope>NUCLEOTIDE SEQUENCE</scope>
    <source>
        <strain evidence="1">Race5_Kim</strain>
    </source>
</reference>
<dbReference type="KEGG" id="ffu:CLAFUR5_13005"/>